<dbReference type="PANTHER" id="PTHR20884">
    <property type="entry name" value="GDP-D-GLUCOSE PHOSPHORYLASE 1"/>
    <property type="match status" value="1"/>
</dbReference>
<comment type="subcellular location">
    <subcellularLocation>
        <location evidence="1">Cytoplasm</location>
    </subcellularLocation>
</comment>
<name>A0A4Y1RAX0_PRUDU</name>
<keyword evidence="11" id="KW-0418">Kinase</keyword>
<keyword evidence="7" id="KW-0547">Nucleotide-binding</keyword>
<dbReference type="PANTHER" id="PTHR20884:SF9">
    <property type="entry name" value="OS12G0612100 PROTEIN"/>
    <property type="match status" value="1"/>
</dbReference>
<keyword evidence="5" id="KW-0808">Transferase</keyword>
<evidence type="ECO:0000256" key="5">
    <source>
        <dbReference type="ARBA" id="ARBA00022679"/>
    </source>
</evidence>
<evidence type="ECO:0000256" key="1">
    <source>
        <dbReference type="ARBA" id="ARBA00004496"/>
    </source>
</evidence>
<proteinExistence type="inferred from homology"/>
<dbReference type="GO" id="GO:0006006">
    <property type="term" value="P:glucose metabolic process"/>
    <property type="evidence" value="ECO:0007669"/>
    <property type="project" value="TreeGrafter"/>
</dbReference>
<organism evidence="11">
    <name type="scientific">Prunus dulcis</name>
    <name type="common">Almond</name>
    <name type="synonym">Amygdalus dulcis</name>
    <dbReference type="NCBI Taxonomy" id="3755"/>
    <lineage>
        <taxon>Eukaryota</taxon>
        <taxon>Viridiplantae</taxon>
        <taxon>Streptophyta</taxon>
        <taxon>Embryophyta</taxon>
        <taxon>Tracheophyta</taxon>
        <taxon>Spermatophyta</taxon>
        <taxon>Magnoliopsida</taxon>
        <taxon>eudicotyledons</taxon>
        <taxon>Gunneridae</taxon>
        <taxon>Pentapetalae</taxon>
        <taxon>rosids</taxon>
        <taxon>fabids</taxon>
        <taxon>Rosales</taxon>
        <taxon>Rosaceae</taxon>
        <taxon>Amygdaloideae</taxon>
        <taxon>Amygdaleae</taxon>
        <taxon>Prunus</taxon>
    </lineage>
</organism>
<reference evidence="11" key="1">
    <citation type="journal article" date="2019" name="Science">
        <title>Mutation of a bHLH transcription factor allowed almond domestication.</title>
        <authorList>
            <person name="Sanchez-Perez R."/>
            <person name="Pavan S."/>
            <person name="Mazzeo R."/>
            <person name="Moldovan C."/>
            <person name="Aiese Cigliano R."/>
            <person name="Del Cueto J."/>
            <person name="Ricciardi F."/>
            <person name="Lotti C."/>
            <person name="Ricciardi L."/>
            <person name="Dicenta F."/>
            <person name="Lopez-Marques R.L."/>
            <person name="Lindberg Moller B."/>
        </authorList>
    </citation>
    <scope>NUCLEOTIDE SEQUENCE</scope>
</reference>
<evidence type="ECO:0000313" key="11">
    <source>
        <dbReference type="EMBL" id="BBH01165.1"/>
    </source>
</evidence>
<dbReference type="Pfam" id="PF26217">
    <property type="entry name" value="GDPGP1_N"/>
    <property type="match status" value="1"/>
</dbReference>
<accession>A0A4Y1RAX0</accession>
<dbReference type="EMBL" id="AP019300">
    <property type="protein sequence ID" value="BBH01165.1"/>
    <property type="molecule type" value="Genomic_DNA"/>
</dbReference>
<evidence type="ECO:0000256" key="3">
    <source>
        <dbReference type="ARBA" id="ARBA00022490"/>
    </source>
</evidence>
<keyword evidence="3" id="KW-0963">Cytoplasm</keyword>
<dbReference type="GO" id="GO:0005085">
    <property type="term" value="F:guanyl-nucleotide exchange factor activity"/>
    <property type="evidence" value="ECO:0007669"/>
    <property type="project" value="UniProtKB-KW"/>
</dbReference>
<protein>
    <submittedName>
        <fullName evidence="11">Hercules receptor kinase 2</fullName>
    </submittedName>
</protein>
<evidence type="ECO:0000256" key="8">
    <source>
        <dbReference type="ARBA" id="ARBA00022801"/>
    </source>
</evidence>
<dbReference type="InterPro" id="IPR058865">
    <property type="entry name" value="GDPGP1_C"/>
</dbReference>
<evidence type="ECO:0000256" key="2">
    <source>
        <dbReference type="ARBA" id="ARBA00006451"/>
    </source>
</evidence>
<keyword evidence="4" id="KW-0344">Guanine-nucleotide releasing factor</keyword>
<dbReference type="InterPro" id="IPR026506">
    <property type="entry name" value="GDPGP"/>
</dbReference>
<dbReference type="GO" id="GO:0080048">
    <property type="term" value="F:GDP-D-glucose phosphorylase activity"/>
    <property type="evidence" value="ECO:0007669"/>
    <property type="project" value="InterPro"/>
</dbReference>
<dbReference type="GO" id="GO:0016787">
    <property type="term" value="F:hydrolase activity"/>
    <property type="evidence" value="ECO:0007669"/>
    <property type="project" value="UniProtKB-KW"/>
</dbReference>
<evidence type="ECO:0000256" key="4">
    <source>
        <dbReference type="ARBA" id="ARBA00022658"/>
    </source>
</evidence>
<evidence type="ECO:0000259" key="9">
    <source>
        <dbReference type="Pfam" id="PF26216"/>
    </source>
</evidence>
<keyword evidence="8" id="KW-0378">Hydrolase</keyword>
<keyword evidence="11" id="KW-0675">Receptor</keyword>
<sequence>MMQRLAHWAYMFRSKDSKPDHKRHVPIRRKSSRRFIPLFRKSKDALRRRNRKKISRSKGRVNRESGIHKFRFATAGPARAGFVDAITALIKAITRSIKISRGRECMRAFSKSLFACPSFHGGRGALPSAGGIPPILPSSPAVAAARNDDLNMVTVEQLQDDNFLSQCPPPLSLQGIRIPLYRFGSNSVLDNGSVGGISCLIEEEQSVLDSILLAQWEDRMWKGLFRYDVTTSEIKVIGGRRKFIAQFNEGWSRDCMPKLGKNKIRHQKDVFEFSWMERQEELLFCVASGEKLNPELVLSAAVPDCGLLITINSSPVEYGHVFLVPHSSYILHQFLDARSLELVLHVAVEVNNCSFRLFYDYSPSLLPSNPLPVEFMPLDTFFGDGQEGMRISSVTDYPIKTLVFESNHLNMMVEILAEISTDIKNFCTLSAWECGGYFVVKARSEFDQATEQALLKQLTTVSLDDEGFQGVKRLCCTIASKFAS</sequence>
<gene>
    <name evidence="11" type="ORF">Prudu_011348</name>
</gene>
<dbReference type="Pfam" id="PF26216">
    <property type="entry name" value="GDPGP1_C"/>
    <property type="match status" value="2"/>
</dbReference>
<dbReference type="GO" id="GO:0016301">
    <property type="term" value="F:kinase activity"/>
    <property type="evidence" value="ECO:0007669"/>
    <property type="project" value="UniProtKB-KW"/>
</dbReference>
<keyword evidence="6" id="KW-0548">Nucleotidyltransferase</keyword>
<evidence type="ECO:0000256" key="6">
    <source>
        <dbReference type="ARBA" id="ARBA00022695"/>
    </source>
</evidence>
<dbReference type="GO" id="GO:0000166">
    <property type="term" value="F:nucleotide binding"/>
    <property type="evidence" value="ECO:0007669"/>
    <property type="project" value="UniProtKB-KW"/>
</dbReference>
<dbReference type="GO" id="GO:0005737">
    <property type="term" value="C:cytoplasm"/>
    <property type="evidence" value="ECO:0007669"/>
    <property type="project" value="UniProtKB-SubCell"/>
</dbReference>
<feature type="domain" description="GDPGP1-like N-terminal" evidence="10">
    <location>
        <begin position="208"/>
        <end position="365"/>
    </location>
</feature>
<feature type="domain" description="GDPGP1-like C-terminal" evidence="9">
    <location>
        <begin position="424"/>
        <end position="481"/>
    </location>
</feature>
<dbReference type="InterPro" id="IPR058866">
    <property type="entry name" value="GDPGP1_N"/>
</dbReference>
<feature type="domain" description="GDPGP1-like C-terminal" evidence="9">
    <location>
        <begin position="372"/>
        <end position="420"/>
    </location>
</feature>
<evidence type="ECO:0000259" key="10">
    <source>
        <dbReference type="Pfam" id="PF26217"/>
    </source>
</evidence>
<dbReference type="AlphaFoldDB" id="A0A4Y1RAX0"/>
<comment type="similarity">
    <text evidence="2">Belongs to the GDPGP1 family.</text>
</comment>
<evidence type="ECO:0000256" key="7">
    <source>
        <dbReference type="ARBA" id="ARBA00022741"/>
    </source>
</evidence>